<reference evidence="6 7" key="1">
    <citation type="submission" date="2024-01" db="EMBL/GenBank/DDBJ databases">
        <authorList>
            <person name="Allen C."/>
            <person name="Tagirdzhanova G."/>
        </authorList>
    </citation>
    <scope>NUCLEOTIDE SEQUENCE [LARGE SCALE GENOMIC DNA]</scope>
</reference>
<evidence type="ECO:0000256" key="5">
    <source>
        <dbReference type="ARBA" id="ARBA00023002"/>
    </source>
</evidence>
<gene>
    <name evidence="6" type="ORF">SCUCBS95973_003149</name>
</gene>
<organism evidence="6 7">
    <name type="scientific">Sporothrix curviconia</name>
    <dbReference type="NCBI Taxonomy" id="1260050"/>
    <lineage>
        <taxon>Eukaryota</taxon>
        <taxon>Fungi</taxon>
        <taxon>Dikarya</taxon>
        <taxon>Ascomycota</taxon>
        <taxon>Pezizomycotina</taxon>
        <taxon>Sordariomycetes</taxon>
        <taxon>Sordariomycetidae</taxon>
        <taxon>Ophiostomatales</taxon>
        <taxon>Ophiostomataceae</taxon>
        <taxon>Sporothrix</taxon>
    </lineage>
</organism>
<evidence type="ECO:0000256" key="3">
    <source>
        <dbReference type="ARBA" id="ARBA00022827"/>
    </source>
</evidence>
<name>A0ABP0BDZ2_9PEZI</name>
<dbReference type="Gene3D" id="3.50.50.60">
    <property type="entry name" value="FAD/NAD(P)-binding domain"/>
    <property type="match status" value="2"/>
</dbReference>
<dbReference type="InterPro" id="IPR000960">
    <property type="entry name" value="Flavin_mOase"/>
</dbReference>
<keyword evidence="5" id="KW-0560">Oxidoreductase</keyword>
<dbReference type="InterPro" id="IPR050346">
    <property type="entry name" value="FMO-like"/>
</dbReference>
<sequence length="499" mass="55453">MGRQIRRVAVIGTGPAGAIATDALVKEQAFDTVRVFERKAVSGGTWVYAPDKKPGIPSVRALLAGSADTPIDIPTSFPAETECTDAVNNHRRRYADTGIHAELHSNLPAEHMAFTQEPIPAVLSDRTLTQYGPGTPFRHREVIRQWVENLFRRDGHLGLVSFSTTVERAEKTTGAGGEWVLTLRREVAHPDGMGRRRNQWWQETFDAVVVANGRYSLPYLPDIPGLADYAERFPGRIRHSKHFRSADDFAGKRVVVVGGSVSAFDALHEIRRVAQRPVVASLHEPLPAFGWGAFVHPHVQIRPHIVAVHADGAQAGRIEFADGSVLDGGDDEDLVVLFATGYDVSCPFLPTIQTTRIRNRCIRGLYQHVFDVEDPSLAFLGMITGGLTFRAFEWQAVAVARLFAGRAVLPPADEMRQWEKSHAAERGEGGAFCSIAPAFREYFEGLRRLAGEPAAGTTGRVLPRFEQAWTESFSQIVWLRQQWWERERRKTVVEEAAKL</sequence>
<dbReference type="Pfam" id="PF00743">
    <property type="entry name" value="FMO-like"/>
    <property type="match status" value="2"/>
</dbReference>
<keyword evidence="3" id="KW-0274">FAD</keyword>
<dbReference type="InterPro" id="IPR036188">
    <property type="entry name" value="FAD/NAD-bd_sf"/>
</dbReference>
<evidence type="ECO:0008006" key="8">
    <source>
        <dbReference type="Google" id="ProtNLM"/>
    </source>
</evidence>
<evidence type="ECO:0000313" key="7">
    <source>
        <dbReference type="Proteomes" id="UP001642405"/>
    </source>
</evidence>
<comment type="caution">
    <text evidence="6">The sequence shown here is derived from an EMBL/GenBank/DDBJ whole genome shotgun (WGS) entry which is preliminary data.</text>
</comment>
<keyword evidence="7" id="KW-1185">Reference proteome</keyword>
<dbReference type="SUPFAM" id="SSF51905">
    <property type="entry name" value="FAD/NAD(P)-binding domain"/>
    <property type="match status" value="2"/>
</dbReference>
<accession>A0ABP0BDZ2</accession>
<evidence type="ECO:0000256" key="1">
    <source>
        <dbReference type="ARBA" id="ARBA00009183"/>
    </source>
</evidence>
<keyword evidence="2" id="KW-0285">Flavoprotein</keyword>
<comment type="similarity">
    <text evidence="1">Belongs to the FMO family.</text>
</comment>
<dbReference type="PIRSF" id="PIRSF000332">
    <property type="entry name" value="FMO"/>
    <property type="match status" value="1"/>
</dbReference>
<dbReference type="InterPro" id="IPR020946">
    <property type="entry name" value="Flavin_mOase-like"/>
</dbReference>
<evidence type="ECO:0000256" key="2">
    <source>
        <dbReference type="ARBA" id="ARBA00022630"/>
    </source>
</evidence>
<dbReference type="PANTHER" id="PTHR23023">
    <property type="entry name" value="DIMETHYLANILINE MONOOXYGENASE"/>
    <property type="match status" value="1"/>
</dbReference>
<evidence type="ECO:0000313" key="6">
    <source>
        <dbReference type="EMBL" id="CAK7217431.1"/>
    </source>
</evidence>
<dbReference type="Proteomes" id="UP001642405">
    <property type="component" value="Unassembled WGS sequence"/>
</dbReference>
<proteinExistence type="inferred from homology"/>
<protein>
    <recommendedName>
        <fullName evidence="8">Thiol-specific monooxygenase</fullName>
    </recommendedName>
</protein>
<evidence type="ECO:0000256" key="4">
    <source>
        <dbReference type="ARBA" id="ARBA00022857"/>
    </source>
</evidence>
<dbReference type="PRINTS" id="PR00419">
    <property type="entry name" value="ADXRDTASE"/>
</dbReference>
<keyword evidence="4" id="KW-0521">NADP</keyword>
<dbReference type="EMBL" id="CAWUHB010000013">
    <property type="protein sequence ID" value="CAK7217431.1"/>
    <property type="molecule type" value="Genomic_DNA"/>
</dbReference>